<dbReference type="EMBL" id="PVNG01000006">
    <property type="protein sequence ID" value="PRX65965.1"/>
    <property type="molecule type" value="Genomic_DNA"/>
</dbReference>
<organism evidence="1 2">
    <name type="scientific">Nonomuraea fuscirosea</name>
    <dbReference type="NCBI Taxonomy" id="1291556"/>
    <lineage>
        <taxon>Bacteria</taxon>
        <taxon>Bacillati</taxon>
        <taxon>Actinomycetota</taxon>
        <taxon>Actinomycetes</taxon>
        <taxon>Streptosporangiales</taxon>
        <taxon>Streptosporangiaceae</taxon>
        <taxon>Nonomuraea</taxon>
    </lineage>
</organism>
<dbReference type="PANTHER" id="PTHR43431:SF7">
    <property type="entry name" value="OXIDOREDUCTASE, SHORT CHAIN DEHYDROGENASE_REDUCTASE FAMILY (AFU_ORTHOLOGUE AFUA_5G14000)"/>
    <property type="match status" value="1"/>
</dbReference>
<sequence>MSTAARKTIVVIGAGPGLGLSVAHRFGREGYAVALVSRSADRHPGYVASLAEAGIEAAGFAADVHDRDRLHGALDEIAERFGTIDVVYYGPGAADPSAWPEPITETTQAQAREAMELLYPAIDVVAKVLPGMLARGEGGLLFAGGLSAVMPMPALGGLALASAALRNYGLTLNAALAEQGVYAGNLIIGGLIERGDIYQLVASQPERFGGQIRSLDPDTLADGAWELFTKRDRPETTFSAF</sequence>
<gene>
    <name evidence="1" type="ORF">B0I32_106101</name>
</gene>
<dbReference type="Proteomes" id="UP000238312">
    <property type="component" value="Unassembled WGS sequence"/>
</dbReference>
<evidence type="ECO:0000313" key="1">
    <source>
        <dbReference type="EMBL" id="PRX65965.1"/>
    </source>
</evidence>
<dbReference type="SUPFAM" id="SSF51735">
    <property type="entry name" value="NAD(P)-binding Rossmann-fold domains"/>
    <property type="match status" value="1"/>
</dbReference>
<proteinExistence type="predicted"/>
<dbReference type="RefSeq" id="WP_106239423.1">
    <property type="nucleotide sequence ID" value="NZ_PVNG01000006.1"/>
</dbReference>
<dbReference type="PANTHER" id="PTHR43431">
    <property type="entry name" value="OXIDOREDUCTASE, SHORT CHAIN DEHYDROGENASE/REDUCTASE FAMILY (AFU_ORTHOLOGUE AFUA_5G14000)"/>
    <property type="match status" value="1"/>
</dbReference>
<reference evidence="1 2" key="1">
    <citation type="submission" date="2018-03" db="EMBL/GenBank/DDBJ databases">
        <title>Genomic Encyclopedia of Type Strains, Phase III (KMG-III): the genomes of soil and plant-associated and newly described type strains.</title>
        <authorList>
            <person name="Whitman W."/>
        </authorList>
    </citation>
    <scope>NUCLEOTIDE SEQUENCE [LARGE SCALE GENOMIC DNA]</scope>
    <source>
        <strain evidence="1 2">CGMCC 4.7104</strain>
    </source>
</reference>
<name>A0A2T0N1Z3_9ACTN</name>
<dbReference type="Pfam" id="PF00106">
    <property type="entry name" value="adh_short"/>
    <property type="match status" value="1"/>
</dbReference>
<dbReference type="InterPro" id="IPR002347">
    <property type="entry name" value="SDR_fam"/>
</dbReference>
<dbReference type="OrthoDB" id="9799818at2"/>
<comment type="caution">
    <text evidence="1">The sequence shown here is derived from an EMBL/GenBank/DDBJ whole genome shotgun (WGS) entry which is preliminary data.</text>
</comment>
<evidence type="ECO:0000313" key="2">
    <source>
        <dbReference type="Proteomes" id="UP000238312"/>
    </source>
</evidence>
<keyword evidence="2" id="KW-1185">Reference proteome</keyword>
<dbReference type="AlphaFoldDB" id="A0A2T0N1Z3"/>
<accession>A0A2T0N1Z3</accession>
<dbReference type="Gene3D" id="3.40.50.720">
    <property type="entry name" value="NAD(P)-binding Rossmann-like Domain"/>
    <property type="match status" value="1"/>
</dbReference>
<dbReference type="InterPro" id="IPR036291">
    <property type="entry name" value="NAD(P)-bd_dom_sf"/>
</dbReference>
<protein>
    <submittedName>
        <fullName evidence="1">Short-subunit dehydrogenase</fullName>
    </submittedName>
</protein>